<feature type="transmembrane region" description="Helical" evidence="1">
    <location>
        <begin position="251"/>
        <end position="270"/>
    </location>
</feature>
<dbReference type="Pfam" id="PF13387">
    <property type="entry name" value="Lnb_N"/>
    <property type="match status" value="1"/>
</dbReference>
<dbReference type="InterPro" id="IPR057436">
    <property type="entry name" value="5TMH_Lnb"/>
</dbReference>
<keyword evidence="5" id="KW-1185">Reference proteome</keyword>
<gene>
    <name evidence="4" type="ORF">SAMN04488514_11114</name>
</gene>
<dbReference type="InterPro" id="IPR025178">
    <property type="entry name" value="Lnb_N"/>
</dbReference>
<feature type="transmembrane region" description="Helical" evidence="1">
    <location>
        <begin position="368"/>
        <end position="388"/>
    </location>
</feature>
<proteinExistence type="predicted"/>
<dbReference type="Proteomes" id="UP000199440">
    <property type="component" value="Unassembled WGS sequence"/>
</dbReference>
<reference evidence="4 5" key="1">
    <citation type="submission" date="2016-10" db="EMBL/GenBank/DDBJ databases">
        <authorList>
            <person name="de Groot N.N."/>
        </authorList>
    </citation>
    <scope>NUCLEOTIDE SEQUENCE [LARGE SCALE GENOMIC DNA]</scope>
    <source>
        <strain evidence="4 5">DSM 19886</strain>
    </source>
</reference>
<dbReference type="OrthoDB" id="319167at2"/>
<accession>A0A1G9UFR1</accession>
<evidence type="ECO:0000256" key="1">
    <source>
        <dbReference type="SAM" id="Phobius"/>
    </source>
</evidence>
<feature type="domain" description="Lnb N-terminal periplasmic" evidence="2">
    <location>
        <begin position="31"/>
        <end position="166"/>
    </location>
</feature>
<evidence type="ECO:0000259" key="3">
    <source>
        <dbReference type="Pfam" id="PF25221"/>
    </source>
</evidence>
<keyword evidence="1" id="KW-0472">Membrane</keyword>
<evidence type="ECO:0000259" key="2">
    <source>
        <dbReference type="Pfam" id="PF13387"/>
    </source>
</evidence>
<dbReference type="AlphaFoldDB" id="A0A1G9UFR1"/>
<sequence>MLSKNIIFLFFLTLVTLGFSQKIELSPLSEISVLTCGPGDDLYTSFGHSAFRVQDRTLGIDAVYNYGTFDFNPPWFYLEFTQGKLIYSLGRQHMERFLAEYKYYNRWVSENTLNLTLEERNELFGFLENNYLPENRDYRYDFFYDNCATKIWDVLKENFEDQLTFDPNYLEKQYTFRELIHQNLEFNSWAAFGIDLALGSVIDKVATPQEHMYLPVYVMKQLTHATLNDKPLSGKTTAVYKPVNKIKDSNFFASPLFWLTVVLILVLVVTYKDFKKQRRTKWLDFSLFFITGLAGLLLFHLWFLTEHTTTVGNFNLLWVFPLNLIVAFYMISKKTLPAWISKYLVFLLVLLGATVLVGILKVQVFSPMIIPLLILLAVRYLFLFRLSAHIKNIQ</sequence>
<keyword evidence="1" id="KW-0812">Transmembrane</keyword>
<evidence type="ECO:0000313" key="4">
    <source>
        <dbReference type="EMBL" id="SDM58797.1"/>
    </source>
</evidence>
<organism evidence="4 5">
    <name type="scientific">Kriegella aquimaris</name>
    <dbReference type="NCBI Taxonomy" id="192904"/>
    <lineage>
        <taxon>Bacteria</taxon>
        <taxon>Pseudomonadati</taxon>
        <taxon>Bacteroidota</taxon>
        <taxon>Flavobacteriia</taxon>
        <taxon>Flavobacteriales</taxon>
        <taxon>Flavobacteriaceae</taxon>
        <taxon>Kriegella</taxon>
    </lineage>
</organism>
<protein>
    <submittedName>
        <fullName evidence="4">Uncharacterized protein</fullName>
    </submittedName>
</protein>
<feature type="transmembrane region" description="Helical" evidence="1">
    <location>
        <begin position="343"/>
        <end position="362"/>
    </location>
</feature>
<feature type="transmembrane region" description="Helical" evidence="1">
    <location>
        <begin position="315"/>
        <end position="331"/>
    </location>
</feature>
<dbReference type="STRING" id="192904.SAMN04488514_11114"/>
<dbReference type="EMBL" id="FNGV01000011">
    <property type="protein sequence ID" value="SDM58797.1"/>
    <property type="molecule type" value="Genomic_DNA"/>
</dbReference>
<keyword evidence="1" id="KW-1133">Transmembrane helix</keyword>
<name>A0A1G9UFR1_9FLAO</name>
<dbReference type="Pfam" id="PF25221">
    <property type="entry name" value="5TMH_Lnb"/>
    <property type="match status" value="1"/>
</dbReference>
<feature type="transmembrane region" description="Helical" evidence="1">
    <location>
        <begin position="282"/>
        <end position="303"/>
    </location>
</feature>
<feature type="domain" description="Lnb-like transmembrane" evidence="3">
    <location>
        <begin position="250"/>
        <end position="386"/>
    </location>
</feature>
<evidence type="ECO:0000313" key="5">
    <source>
        <dbReference type="Proteomes" id="UP000199440"/>
    </source>
</evidence>
<dbReference type="RefSeq" id="WP_089892834.1">
    <property type="nucleotide sequence ID" value="NZ_FNGV01000011.1"/>
</dbReference>